<accession>A0AAN7TL11</accession>
<evidence type="ECO:0000313" key="3">
    <source>
        <dbReference type="Proteomes" id="UP001310890"/>
    </source>
</evidence>
<gene>
    <name evidence="2" type="ORF">LTR62_008292</name>
</gene>
<proteinExistence type="predicted"/>
<evidence type="ECO:0000313" key="2">
    <source>
        <dbReference type="EMBL" id="KAK5108474.1"/>
    </source>
</evidence>
<dbReference type="InterPro" id="IPR029058">
    <property type="entry name" value="AB_hydrolase_fold"/>
</dbReference>
<dbReference type="Gene3D" id="3.40.50.1820">
    <property type="entry name" value="alpha/beta hydrolase"/>
    <property type="match status" value="1"/>
</dbReference>
<dbReference type="SUPFAM" id="SSF53474">
    <property type="entry name" value="alpha/beta-Hydrolases"/>
    <property type="match status" value="1"/>
</dbReference>
<dbReference type="AlphaFoldDB" id="A0AAN7TL11"/>
<dbReference type="PANTHER" id="PTHR43798">
    <property type="entry name" value="MONOACYLGLYCEROL LIPASE"/>
    <property type="match status" value="1"/>
</dbReference>
<dbReference type="InterPro" id="IPR050266">
    <property type="entry name" value="AB_hydrolase_sf"/>
</dbReference>
<sequence length="289" mass="30959">MTSKPTCCQFTTTSGTKLHYNLSGTEEGSLIILLHGLGGSSETFTPLLPYLPLSTHTVVAVDFEGFGETPLEEPATPLSIQRYVADLDDLITSLQNTRRTKTTTSSSTKPVIIIGHSLGSIVALQYAAREPRNVVGLGLLGVGRSASHIPAVRDRMLALAKLVRTQGIEAAAELAMQTNFPPGKDTLAVEREEVRRAVAKSNPEAYAQVCEAMVDQKHQDPDYSAISCPVVFVSGRGDTISPPLRAKELAPLLRGDSDIFVVEGGHQPVLSDLEGTRRAIDGLFNRIGA</sequence>
<dbReference type="InterPro" id="IPR000073">
    <property type="entry name" value="AB_hydrolase_1"/>
</dbReference>
<comment type="caution">
    <text evidence="2">The sequence shown here is derived from an EMBL/GenBank/DDBJ whole genome shotgun (WGS) entry which is preliminary data.</text>
</comment>
<organism evidence="2 3">
    <name type="scientific">Meristemomyces frigidus</name>
    <dbReference type="NCBI Taxonomy" id="1508187"/>
    <lineage>
        <taxon>Eukaryota</taxon>
        <taxon>Fungi</taxon>
        <taxon>Dikarya</taxon>
        <taxon>Ascomycota</taxon>
        <taxon>Pezizomycotina</taxon>
        <taxon>Dothideomycetes</taxon>
        <taxon>Dothideomycetidae</taxon>
        <taxon>Mycosphaerellales</taxon>
        <taxon>Teratosphaeriaceae</taxon>
        <taxon>Meristemomyces</taxon>
    </lineage>
</organism>
<evidence type="ECO:0000259" key="1">
    <source>
        <dbReference type="Pfam" id="PF12697"/>
    </source>
</evidence>
<dbReference type="GO" id="GO:0016020">
    <property type="term" value="C:membrane"/>
    <property type="evidence" value="ECO:0007669"/>
    <property type="project" value="TreeGrafter"/>
</dbReference>
<dbReference type="EMBL" id="JAVRRL010000085">
    <property type="protein sequence ID" value="KAK5108474.1"/>
    <property type="molecule type" value="Genomic_DNA"/>
</dbReference>
<protein>
    <recommendedName>
        <fullName evidence="1">AB hydrolase-1 domain-containing protein</fullName>
    </recommendedName>
</protein>
<dbReference type="Proteomes" id="UP001310890">
    <property type="component" value="Unassembled WGS sequence"/>
</dbReference>
<feature type="domain" description="AB hydrolase-1" evidence="1">
    <location>
        <begin position="31"/>
        <end position="269"/>
    </location>
</feature>
<dbReference type="PANTHER" id="PTHR43798:SF33">
    <property type="entry name" value="HYDROLASE, PUTATIVE (AFU_ORTHOLOGUE AFUA_2G14860)-RELATED"/>
    <property type="match status" value="1"/>
</dbReference>
<name>A0AAN7TL11_9PEZI</name>
<reference evidence="2" key="1">
    <citation type="submission" date="2023-08" db="EMBL/GenBank/DDBJ databases">
        <title>Black Yeasts Isolated from many extreme environments.</title>
        <authorList>
            <person name="Coleine C."/>
            <person name="Stajich J.E."/>
            <person name="Selbmann L."/>
        </authorList>
    </citation>
    <scope>NUCLEOTIDE SEQUENCE</scope>
    <source>
        <strain evidence="2">CCFEE 5401</strain>
    </source>
</reference>
<dbReference type="Pfam" id="PF12697">
    <property type="entry name" value="Abhydrolase_6"/>
    <property type="match status" value="1"/>
</dbReference>